<dbReference type="PANTHER" id="PTHR35007">
    <property type="entry name" value="INTEGRAL MEMBRANE PROTEIN-RELATED"/>
    <property type="match status" value="1"/>
</dbReference>
<sequence>MSYAILIFGAVSIFLAIILVVASLATAGQRRASVAKGMNVIGQVYSPGGIEEGGPKGTVSQVTSLGKTFASKGATAWLQKQLDRAGNPSDWPAERIMEMQGICLLIGLFLVPFVIVSFGGGVVMIVLGAILGAVVGFWVPFFAIFDAGQRRQQRIQRDLPDAFDLLTLSVEAGLGFDAALSHVSTTMPGPVGREFARVLQEMQMGSGRGEALRALGSRTTVVEFRALATSIVQATELGVPIATVLREQGKEMRIKRRQRAEELANKVSVKILFPLIACLLPALFLVVLGPAVIQLYAQFANR</sequence>
<comment type="subcellular location">
    <subcellularLocation>
        <location evidence="1">Cell membrane</location>
        <topology evidence="1">Multi-pass membrane protein</topology>
    </subcellularLocation>
</comment>
<dbReference type="EMBL" id="JACHMN010000002">
    <property type="protein sequence ID" value="MBB5870949.1"/>
    <property type="molecule type" value="Genomic_DNA"/>
</dbReference>
<keyword evidence="4 6" id="KW-1133">Transmembrane helix</keyword>
<dbReference type="RefSeq" id="WP_184838680.1">
    <property type="nucleotide sequence ID" value="NZ_JACHMN010000002.1"/>
</dbReference>
<feature type="transmembrane region" description="Helical" evidence="6">
    <location>
        <begin position="271"/>
        <end position="297"/>
    </location>
</feature>
<keyword evidence="2" id="KW-1003">Cell membrane</keyword>
<evidence type="ECO:0000313" key="8">
    <source>
        <dbReference type="EMBL" id="MBB5870949.1"/>
    </source>
</evidence>
<keyword evidence="9" id="KW-1185">Reference proteome</keyword>
<evidence type="ECO:0000256" key="5">
    <source>
        <dbReference type="ARBA" id="ARBA00023136"/>
    </source>
</evidence>
<organism evidence="8 9">
    <name type="scientific">Allocatelliglobosispora scoriae</name>
    <dbReference type="NCBI Taxonomy" id="643052"/>
    <lineage>
        <taxon>Bacteria</taxon>
        <taxon>Bacillati</taxon>
        <taxon>Actinomycetota</taxon>
        <taxon>Actinomycetes</taxon>
        <taxon>Micromonosporales</taxon>
        <taxon>Micromonosporaceae</taxon>
        <taxon>Allocatelliglobosispora</taxon>
    </lineage>
</organism>
<proteinExistence type="predicted"/>
<evidence type="ECO:0000256" key="4">
    <source>
        <dbReference type="ARBA" id="ARBA00022989"/>
    </source>
</evidence>
<evidence type="ECO:0000256" key="1">
    <source>
        <dbReference type="ARBA" id="ARBA00004651"/>
    </source>
</evidence>
<dbReference type="Pfam" id="PF00482">
    <property type="entry name" value="T2SSF"/>
    <property type="match status" value="1"/>
</dbReference>
<evidence type="ECO:0000313" key="9">
    <source>
        <dbReference type="Proteomes" id="UP000587527"/>
    </source>
</evidence>
<evidence type="ECO:0000259" key="7">
    <source>
        <dbReference type="Pfam" id="PF00482"/>
    </source>
</evidence>
<dbReference type="PANTHER" id="PTHR35007:SF2">
    <property type="entry name" value="PILUS ASSEMBLE PROTEIN"/>
    <property type="match status" value="1"/>
</dbReference>
<name>A0A841BUW2_9ACTN</name>
<evidence type="ECO:0000256" key="6">
    <source>
        <dbReference type="SAM" id="Phobius"/>
    </source>
</evidence>
<feature type="transmembrane region" description="Helical" evidence="6">
    <location>
        <begin position="125"/>
        <end position="145"/>
    </location>
</feature>
<reference evidence="8 9" key="1">
    <citation type="submission" date="2020-08" db="EMBL/GenBank/DDBJ databases">
        <title>Sequencing the genomes of 1000 actinobacteria strains.</title>
        <authorList>
            <person name="Klenk H.-P."/>
        </authorList>
    </citation>
    <scope>NUCLEOTIDE SEQUENCE [LARGE SCALE GENOMIC DNA]</scope>
    <source>
        <strain evidence="8 9">DSM 45362</strain>
    </source>
</reference>
<evidence type="ECO:0000256" key="3">
    <source>
        <dbReference type="ARBA" id="ARBA00022692"/>
    </source>
</evidence>
<gene>
    <name evidence="8" type="ORF">F4553_004328</name>
</gene>
<feature type="transmembrane region" description="Helical" evidence="6">
    <location>
        <begin position="101"/>
        <end position="119"/>
    </location>
</feature>
<dbReference type="InterPro" id="IPR018076">
    <property type="entry name" value="T2SS_GspF_dom"/>
</dbReference>
<dbReference type="Proteomes" id="UP000587527">
    <property type="component" value="Unassembled WGS sequence"/>
</dbReference>
<dbReference type="AlphaFoldDB" id="A0A841BUW2"/>
<keyword evidence="3 6" id="KW-0812">Transmembrane</keyword>
<evidence type="ECO:0000256" key="2">
    <source>
        <dbReference type="ARBA" id="ARBA00022475"/>
    </source>
</evidence>
<keyword evidence="5 6" id="KW-0472">Membrane</keyword>
<feature type="domain" description="Type II secretion system protein GspF" evidence="7">
    <location>
        <begin position="163"/>
        <end position="288"/>
    </location>
</feature>
<accession>A0A841BUW2</accession>
<protein>
    <submittedName>
        <fullName evidence="8">Tight adherence protein C</fullName>
    </submittedName>
</protein>
<comment type="caution">
    <text evidence="8">The sequence shown here is derived from an EMBL/GenBank/DDBJ whole genome shotgun (WGS) entry which is preliminary data.</text>
</comment>
<feature type="transmembrane region" description="Helical" evidence="6">
    <location>
        <begin position="6"/>
        <end position="28"/>
    </location>
</feature>
<dbReference type="GO" id="GO:0005886">
    <property type="term" value="C:plasma membrane"/>
    <property type="evidence" value="ECO:0007669"/>
    <property type="project" value="UniProtKB-SubCell"/>
</dbReference>